<name>A0A5C6VPJ6_9BACI</name>
<dbReference type="Proteomes" id="UP000321363">
    <property type="component" value="Unassembled WGS sequence"/>
</dbReference>
<evidence type="ECO:0000313" key="2">
    <source>
        <dbReference type="EMBL" id="TXC85665.1"/>
    </source>
</evidence>
<dbReference type="SUPFAM" id="SSF48452">
    <property type="entry name" value="TPR-like"/>
    <property type="match status" value="1"/>
</dbReference>
<dbReference type="EMBL" id="VOQF01000017">
    <property type="protein sequence ID" value="TXC85665.1"/>
    <property type="molecule type" value="Genomic_DNA"/>
</dbReference>
<keyword evidence="3" id="KW-1185">Reference proteome</keyword>
<evidence type="ECO:0000256" key="1">
    <source>
        <dbReference type="PROSITE-ProRule" id="PRU00339"/>
    </source>
</evidence>
<dbReference type="AlphaFoldDB" id="A0A5C6VPJ6"/>
<evidence type="ECO:0000313" key="3">
    <source>
        <dbReference type="Proteomes" id="UP000321363"/>
    </source>
</evidence>
<dbReference type="Gene3D" id="1.25.40.10">
    <property type="entry name" value="Tetratricopeptide repeat domain"/>
    <property type="match status" value="1"/>
</dbReference>
<accession>A0A5C6VPJ6</accession>
<gene>
    <name evidence="2" type="ORF">FS935_20080</name>
</gene>
<dbReference type="RefSeq" id="WP_146950433.1">
    <property type="nucleotide sequence ID" value="NZ_VOQF01000017.1"/>
</dbReference>
<protein>
    <submittedName>
        <fullName evidence="2">Uncharacterized protein</fullName>
    </submittedName>
</protein>
<dbReference type="InterPro" id="IPR011990">
    <property type="entry name" value="TPR-like_helical_dom_sf"/>
</dbReference>
<keyword evidence="1" id="KW-0802">TPR repeat</keyword>
<comment type="caution">
    <text evidence="2">The sequence shown here is derived from an EMBL/GenBank/DDBJ whole genome shotgun (WGS) entry which is preliminary data.</text>
</comment>
<dbReference type="PROSITE" id="PS50005">
    <property type="entry name" value="TPR"/>
    <property type="match status" value="1"/>
</dbReference>
<dbReference type="InterPro" id="IPR019734">
    <property type="entry name" value="TPR_rpt"/>
</dbReference>
<reference evidence="2 3" key="1">
    <citation type="journal article" date="2005" name="Int. J. Syst. Evol. Microbiol.">
        <title>Bacillus litoralis sp. nov., isolated from a tidal flat of the Yellow Sea in Korea.</title>
        <authorList>
            <person name="Yoon J.H."/>
            <person name="Oh T.K."/>
        </authorList>
    </citation>
    <scope>NUCLEOTIDE SEQUENCE [LARGE SCALE GENOMIC DNA]</scope>
    <source>
        <strain evidence="2 3">SW-211</strain>
    </source>
</reference>
<dbReference type="OrthoDB" id="2676051at2"/>
<organism evidence="2 3">
    <name type="scientific">Metabacillus litoralis</name>
    <dbReference type="NCBI Taxonomy" id="152268"/>
    <lineage>
        <taxon>Bacteria</taxon>
        <taxon>Bacillati</taxon>
        <taxon>Bacillota</taxon>
        <taxon>Bacilli</taxon>
        <taxon>Bacillales</taxon>
        <taxon>Bacillaceae</taxon>
        <taxon>Metabacillus</taxon>
    </lineage>
</organism>
<feature type="repeat" description="TPR" evidence="1">
    <location>
        <begin position="398"/>
        <end position="431"/>
    </location>
</feature>
<proteinExistence type="predicted"/>
<sequence length="465" mass="55174">MRNNYIISVKDHKQDINLTVRGLYFFQGFQVLESYTPQNDKCYYLFFYKNQFLTGRKTTKIKQQSFLKQILTKGVSISSPHPLLTSFLTNSSISTFPSLNTLWKNINNIFPKDEAFHILSAFDCYLKKEDILALMKKSFLQFRRNGKFLHAYRILQIAREKYPTNKWATSLITHMDYQKYSIHYQSEIETLLTYDPLYAENQLYLHKETDHIYALLQKKLRSESRIIECLSLHCNYLSTNPQKFDDYFHDIKTILQSNFTKQETIDILYILYNQQSFIENKTKIQEHLLSHLKSEKLYKDIFMILTENKIPQTLNQTDLLIEAIAHLDAKALSFDTFLAENLTSTNNQQLEKLIVTLLPRLFEAHDIKYTYNWLKPLMHMSLPSINTIKKMYEISEEPDKQLDMGELYYELKQLPQAIDCFLWDIEMNPTNSSPIKWLIKLYGELGMTEESKTYQYLYKEIQKSS</sequence>